<dbReference type="InterPro" id="IPR009097">
    <property type="entry name" value="Cyclic_Pdiesterase"/>
</dbReference>
<reference evidence="1 2" key="1">
    <citation type="journal article" date="2018" name="Nat. Biotechnol.">
        <title>A standardized bacterial taxonomy based on genome phylogeny substantially revises the tree of life.</title>
        <authorList>
            <person name="Parks D.H."/>
            <person name="Chuvochina M."/>
            <person name="Waite D.W."/>
            <person name="Rinke C."/>
            <person name="Skarshewski A."/>
            <person name="Chaumeil P.A."/>
            <person name="Hugenholtz P."/>
        </authorList>
    </citation>
    <scope>NUCLEOTIDE SEQUENCE [LARGE SCALE GENOMIC DNA]</scope>
    <source>
        <strain evidence="1">UBA12021</strain>
    </source>
</reference>
<name>A0A656PQX7_UNCKA</name>
<dbReference type="EMBL" id="DQFB01000004">
    <property type="protein sequence ID" value="HCQ40697.1"/>
    <property type="molecule type" value="Genomic_DNA"/>
</dbReference>
<evidence type="ECO:0008006" key="3">
    <source>
        <dbReference type="Google" id="ProtNLM"/>
    </source>
</evidence>
<dbReference type="AlphaFoldDB" id="A0A656PQX7"/>
<dbReference type="Gene3D" id="3.90.1140.10">
    <property type="entry name" value="Cyclic phosphodiesterase"/>
    <property type="match status" value="1"/>
</dbReference>
<comment type="caution">
    <text evidence="1">The sequence shown here is derived from an EMBL/GenBank/DDBJ whole genome shotgun (WGS) entry which is preliminary data.</text>
</comment>
<protein>
    <recommendedName>
        <fullName evidence="3">DUF1045 domain-containing protein</fullName>
    </recommendedName>
</protein>
<dbReference type="Proteomes" id="UP000262056">
    <property type="component" value="Unassembled WGS sequence"/>
</dbReference>
<sequence>MLFGLYYIPSNTEIYELGSHILGYDIVAGERRTCPKEIDTGWVAESSKYGLHMTITDAVTIDEKNLEIVEKRTQEVLGCFSKSLNYSLSLDEIGFWPKDNTQLAIRLNPNENVKMLHNILVGTIQTLGKGSLYTKNLASQISSGKLRYLPDQVEKIRVFHAPYIFEHFKPHFTLLNPFLGSDEERVNVESYIKNSFSKEAHFTIDKLTMVIKEREEDYFQIYKTFDL</sequence>
<proteinExistence type="predicted"/>
<dbReference type="SUPFAM" id="SSF55144">
    <property type="entry name" value="LigT-like"/>
    <property type="match status" value="1"/>
</dbReference>
<evidence type="ECO:0000313" key="1">
    <source>
        <dbReference type="EMBL" id="HCQ40697.1"/>
    </source>
</evidence>
<evidence type="ECO:0000313" key="2">
    <source>
        <dbReference type="Proteomes" id="UP000262056"/>
    </source>
</evidence>
<accession>A0A656PQX7</accession>
<organism evidence="1 2">
    <name type="scientific">candidate division WWE3 bacterium</name>
    <dbReference type="NCBI Taxonomy" id="2053526"/>
    <lineage>
        <taxon>Bacteria</taxon>
        <taxon>Katanobacteria</taxon>
    </lineage>
</organism>
<gene>
    <name evidence="1" type="ORF">DIU24_03240</name>
</gene>